<gene>
    <name evidence="14" type="primary">uppP</name>
    <name evidence="15" type="ORF">HT99x_001115</name>
</gene>
<reference evidence="15" key="1">
    <citation type="journal article" date="2016" name="Genome Announc.">
        <title>Draft Genome Sequences of Two Novel Amoeba-Resistant Intranuclear Bacteria, 'Candidatus Berkiella cookevillensis' and 'Candidatus Berkiella aquae'.</title>
        <authorList>
            <person name="Mehari Y.T."/>
            <person name="Arivett B.A."/>
            <person name="Farone A.L."/>
            <person name="Gunderson J.H."/>
            <person name="Farone M.B."/>
        </authorList>
    </citation>
    <scope>NUCLEOTIDE SEQUENCE</scope>
    <source>
        <strain evidence="15">HT99</strain>
    </source>
</reference>
<evidence type="ECO:0000256" key="2">
    <source>
        <dbReference type="ARBA" id="ARBA00010621"/>
    </source>
</evidence>
<dbReference type="EMBL" id="LKAJ02000001">
    <property type="protein sequence ID" value="MCS5710019.1"/>
    <property type="molecule type" value="Genomic_DNA"/>
</dbReference>
<comment type="caution">
    <text evidence="15">The sequence shown here is derived from an EMBL/GenBank/DDBJ whole genome shotgun (WGS) entry which is preliminary data.</text>
</comment>
<keyword evidence="14" id="KW-0133">Cell shape</keyword>
<evidence type="ECO:0000256" key="4">
    <source>
        <dbReference type="ARBA" id="ARBA00021581"/>
    </source>
</evidence>
<sequence>MSELMQVITLAIVQGLTEFLPISSSAHLILVPLLTGWRDQGLAFDVAVHVGTLFAVCFYFRQELIRLQAGFWRSIQGKPSRFYSKLAWQLIIASFPIALVGWLAHDFIATTLRSPLVIACSTISFGLLLLASDRFSSHSKLMGQLRWKDVLIIGFAQILALIPGTSRSGITLTAGLGLGYNRATSAKFSFLLSIPLIVLAGSYEGLKIIRSPDPVAWSYLAIGILFAAISAYFCIKAFLGLIGRIGVLPFVCYRLALGGILLFMFW</sequence>
<dbReference type="GO" id="GO:0050380">
    <property type="term" value="F:undecaprenyl-diphosphatase activity"/>
    <property type="evidence" value="ECO:0007669"/>
    <property type="project" value="UniProtKB-UniRule"/>
</dbReference>
<name>A0AAE3HV05_9GAMM</name>
<accession>A0AAE3HV05</accession>
<feature type="transmembrane region" description="Helical" evidence="14">
    <location>
        <begin position="245"/>
        <end position="265"/>
    </location>
</feature>
<evidence type="ECO:0000256" key="11">
    <source>
        <dbReference type="ARBA" id="ARBA00032707"/>
    </source>
</evidence>
<feature type="transmembrane region" description="Helical" evidence="14">
    <location>
        <begin position="186"/>
        <end position="203"/>
    </location>
</feature>
<evidence type="ECO:0000256" key="9">
    <source>
        <dbReference type="ARBA" id="ARBA00023136"/>
    </source>
</evidence>
<dbReference type="InterPro" id="IPR003824">
    <property type="entry name" value="UppP"/>
</dbReference>
<feature type="transmembrane region" description="Helical" evidence="14">
    <location>
        <begin position="116"/>
        <end position="135"/>
    </location>
</feature>
<keyword evidence="14" id="KW-0961">Cell wall biogenesis/degradation</keyword>
<dbReference type="GO" id="GO:0046677">
    <property type="term" value="P:response to antibiotic"/>
    <property type="evidence" value="ECO:0007669"/>
    <property type="project" value="UniProtKB-UniRule"/>
</dbReference>
<evidence type="ECO:0000256" key="12">
    <source>
        <dbReference type="ARBA" id="ARBA00032932"/>
    </source>
</evidence>
<evidence type="ECO:0000313" key="15">
    <source>
        <dbReference type="EMBL" id="MCS5710019.1"/>
    </source>
</evidence>
<proteinExistence type="inferred from homology"/>
<dbReference type="GO" id="GO:0005886">
    <property type="term" value="C:plasma membrane"/>
    <property type="evidence" value="ECO:0007669"/>
    <property type="project" value="UniProtKB-SubCell"/>
</dbReference>
<evidence type="ECO:0000256" key="1">
    <source>
        <dbReference type="ARBA" id="ARBA00004651"/>
    </source>
</evidence>
<protein>
    <recommendedName>
        <fullName evidence="4 14">Undecaprenyl-diphosphatase</fullName>
        <ecNumber evidence="3 14">3.6.1.27</ecNumber>
    </recommendedName>
    <alternativeName>
        <fullName evidence="12 14">Bacitracin resistance protein</fullName>
    </alternativeName>
    <alternativeName>
        <fullName evidence="11 14">Undecaprenyl pyrophosphate phosphatase</fullName>
    </alternativeName>
</protein>
<comment type="function">
    <text evidence="14">Catalyzes the dephosphorylation of undecaprenyl diphosphate (UPP). Confers resistance to bacitracin.</text>
</comment>
<evidence type="ECO:0000256" key="13">
    <source>
        <dbReference type="ARBA" id="ARBA00047594"/>
    </source>
</evidence>
<dbReference type="Pfam" id="PF02673">
    <property type="entry name" value="BacA"/>
    <property type="match status" value="1"/>
</dbReference>
<keyword evidence="8 14" id="KW-1133">Transmembrane helix</keyword>
<dbReference type="EC" id="3.6.1.27" evidence="3 14"/>
<keyword evidence="9 14" id="KW-0472">Membrane</keyword>
<keyword evidence="16" id="KW-1185">Reference proteome</keyword>
<dbReference type="Proteomes" id="UP000051497">
    <property type="component" value="Unassembled WGS sequence"/>
</dbReference>
<comment type="miscellaneous">
    <text evidence="14">Bacitracin is thought to be involved in the inhibition of peptidoglycan synthesis by sequestering undecaprenyl diphosphate, thereby reducing the pool of lipid carrier available.</text>
</comment>
<evidence type="ECO:0000256" key="7">
    <source>
        <dbReference type="ARBA" id="ARBA00022801"/>
    </source>
</evidence>
<dbReference type="GO" id="GO:0009252">
    <property type="term" value="P:peptidoglycan biosynthetic process"/>
    <property type="evidence" value="ECO:0007669"/>
    <property type="project" value="UniProtKB-KW"/>
</dbReference>
<evidence type="ECO:0000256" key="14">
    <source>
        <dbReference type="HAMAP-Rule" id="MF_01006"/>
    </source>
</evidence>
<evidence type="ECO:0000256" key="6">
    <source>
        <dbReference type="ARBA" id="ARBA00022692"/>
    </source>
</evidence>
<evidence type="ECO:0000256" key="10">
    <source>
        <dbReference type="ARBA" id="ARBA00023251"/>
    </source>
</evidence>
<feature type="transmembrane region" description="Helical" evidence="14">
    <location>
        <begin position="215"/>
        <end position="239"/>
    </location>
</feature>
<reference evidence="15" key="2">
    <citation type="submission" date="2021-06" db="EMBL/GenBank/DDBJ databases">
        <title>Genomic Description and Analysis of Intracellular Bacteria, Candidatus Berkiella cookevillensis and Candidatus Berkiella aquae.</title>
        <authorList>
            <person name="Kidane D.T."/>
            <person name="Mehari Y.T."/>
            <person name="Rice F.C."/>
            <person name="Arivett B.A."/>
            <person name="Farone A.L."/>
            <person name="Berk S.G."/>
            <person name="Farone M.B."/>
        </authorList>
    </citation>
    <scope>NUCLEOTIDE SEQUENCE</scope>
    <source>
        <strain evidence="15">HT99</strain>
    </source>
</reference>
<evidence type="ECO:0000256" key="3">
    <source>
        <dbReference type="ARBA" id="ARBA00012374"/>
    </source>
</evidence>
<evidence type="ECO:0000256" key="8">
    <source>
        <dbReference type="ARBA" id="ARBA00022989"/>
    </source>
</evidence>
<dbReference type="PANTHER" id="PTHR30622:SF4">
    <property type="entry name" value="UNDECAPRENYL-DIPHOSPHATASE"/>
    <property type="match status" value="1"/>
</dbReference>
<keyword evidence="5 14" id="KW-1003">Cell membrane</keyword>
<keyword evidence="14" id="KW-0573">Peptidoglycan synthesis</keyword>
<evidence type="ECO:0000256" key="5">
    <source>
        <dbReference type="ARBA" id="ARBA00022475"/>
    </source>
</evidence>
<dbReference type="PANTHER" id="PTHR30622">
    <property type="entry name" value="UNDECAPRENYL-DIPHOSPHATASE"/>
    <property type="match status" value="1"/>
</dbReference>
<keyword evidence="6 14" id="KW-0812">Transmembrane</keyword>
<dbReference type="NCBIfam" id="NF001393">
    <property type="entry name" value="PRK00281.2-4"/>
    <property type="match status" value="1"/>
</dbReference>
<comment type="catalytic activity">
    <reaction evidence="13 14">
        <text>di-trans,octa-cis-undecaprenyl diphosphate + H2O = di-trans,octa-cis-undecaprenyl phosphate + phosphate + H(+)</text>
        <dbReference type="Rhea" id="RHEA:28094"/>
        <dbReference type="ChEBI" id="CHEBI:15377"/>
        <dbReference type="ChEBI" id="CHEBI:15378"/>
        <dbReference type="ChEBI" id="CHEBI:43474"/>
        <dbReference type="ChEBI" id="CHEBI:58405"/>
        <dbReference type="ChEBI" id="CHEBI:60392"/>
        <dbReference type="EC" id="3.6.1.27"/>
    </reaction>
</comment>
<feature type="transmembrane region" description="Helical" evidence="14">
    <location>
        <begin position="82"/>
        <end position="104"/>
    </location>
</feature>
<dbReference type="AlphaFoldDB" id="A0AAE3HV05"/>
<dbReference type="HAMAP" id="MF_01006">
    <property type="entry name" value="Undec_diphosphatase"/>
    <property type="match status" value="1"/>
</dbReference>
<feature type="transmembrane region" description="Helical" evidence="14">
    <location>
        <begin position="41"/>
        <end position="61"/>
    </location>
</feature>
<dbReference type="GO" id="GO:0008360">
    <property type="term" value="P:regulation of cell shape"/>
    <property type="evidence" value="ECO:0007669"/>
    <property type="project" value="UniProtKB-KW"/>
</dbReference>
<keyword evidence="10 14" id="KW-0046">Antibiotic resistance</keyword>
<keyword evidence="7 14" id="KW-0378">Hydrolase</keyword>
<comment type="subcellular location">
    <subcellularLocation>
        <location evidence="1 14">Cell membrane</location>
        <topology evidence="1 14">Multi-pass membrane protein</topology>
    </subcellularLocation>
</comment>
<evidence type="ECO:0000313" key="16">
    <source>
        <dbReference type="Proteomes" id="UP000051497"/>
    </source>
</evidence>
<dbReference type="RefSeq" id="WP_075066569.1">
    <property type="nucleotide sequence ID" value="NZ_LKAJ02000001.1"/>
</dbReference>
<organism evidence="15 16">
    <name type="scientific">Candidatus Berkiella aquae</name>
    <dbReference type="NCBI Taxonomy" id="295108"/>
    <lineage>
        <taxon>Bacteria</taxon>
        <taxon>Pseudomonadati</taxon>
        <taxon>Pseudomonadota</taxon>
        <taxon>Gammaproteobacteria</taxon>
        <taxon>Candidatus Berkiellales</taxon>
        <taxon>Candidatus Berkiellaceae</taxon>
        <taxon>Candidatus Berkiella</taxon>
    </lineage>
</organism>
<dbReference type="GO" id="GO:0071555">
    <property type="term" value="P:cell wall organization"/>
    <property type="evidence" value="ECO:0007669"/>
    <property type="project" value="UniProtKB-KW"/>
</dbReference>
<comment type="similarity">
    <text evidence="2 14">Belongs to the UppP family.</text>
</comment>